<dbReference type="EMBL" id="JAKRKC020000001">
    <property type="protein sequence ID" value="MCK2215759.1"/>
    <property type="molecule type" value="Genomic_DNA"/>
</dbReference>
<dbReference type="Pfam" id="PF00881">
    <property type="entry name" value="Nitroreductase"/>
    <property type="match status" value="1"/>
</dbReference>
<evidence type="ECO:0000313" key="4">
    <source>
        <dbReference type="Proteomes" id="UP001317259"/>
    </source>
</evidence>
<evidence type="ECO:0000256" key="1">
    <source>
        <dbReference type="SAM" id="MobiDB-lite"/>
    </source>
</evidence>
<reference evidence="3 4" key="1">
    <citation type="submission" date="2022-04" db="EMBL/GenBank/DDBJ databases">
        <title>Genome draft of Actinomadura sp. ATCC 31491.</title>
        <authorList>
            <person name="Shi X."/>
            <person name="Du Y."/>
        </authorList>
    </citation>
    <scope>NUCLEOTIDE SEQUENCE [LARGE SCALE GENOMIC DNA]</scope>
    <source>
        <strain evidence="3 4">ATCC 31491</strain>
    </source>
</reference>
<evidence type="ECO:0000313" key="3">
    <source>
        <dbReference type="EMBL" id="MCK2215759.1"/>
    </source>
</evidence>
<feature type="region of interest" description="Disordered" evidence="1">
    <location>
        <begin position="1"/>
        <end position="52"/>
    </location>
</feature>
<feature type="compositionally biased region" description="Pro residues" evidence="1">
    <location>
        <begin position="29"/>
        <end position="50"/>
    </location>
</feature>
<dbReference type="RefSeq" id="WP_242381701.1">
    <property type="nucleotide sequence ID" value="NZ_JAKRKC020000001.1"/>
</dbReference>
<dbReference type="PANTHER" id="PTHR43745:SF2">
    <property type="entry name" value="NITROREDUCTASE MJ1384-RELATED"/>
    <property type="match status" value="1"/>
</dbReference>
<feature type="region of interest" description="Disordered" evidence="1">
    <location>
        <begin position="98"/>
        <end position="117"/>
    </location>
</feature>
<dbReference type="CDD" id="cd02142">
    <property type="entry name" value="McbC_SagB-like_oxidoreductase"/>
    <property type="match status" value="1"/>
</dbReference>
<keyword evidence="4" id="KW-1185">Reference proteome</keyword>
<feature type="domain" description="Nitroreductase" evidence="2">
    <location>
        <begin position="217"/>
        <end position="401"/>
    </location>
</feature>
<sequence length="425" mass="45634">MNPSATPFPPRDETVRHDRPPRPSAEPQAPEPPASEPPAPERPSPAPPQAGPRLRRRRCLVCYWHQGAFVAHPYPDGEPVTLPPDAAALLAAFDDWTTPDQAAAGHPPGGPPSGPLTGDAVRAAVEVLRRHHLLLAEHSPQAEADARVAHEWRSWEPEAPFFHYATQDTITAGNVDAPMPGIERLPAIFTEHPGADRLLLPRRPADLATPYGQVLHGRRTCFGFTADPVALPTLAALLHTCFAPVDYIDAGELAGLYRRTSPAGGARQELDPYLAVRNVEGVTPGIYHYNVREHSLELLAEGCTREEAAHLCAGQDTGGQAAFLIVLVAVIERMRAKYRTPRCYRVSLLNAGHLGQTFALTATALGLGAWQTGAFHDTAVAERLGLDNSARTPLYVLAAGHPGPAPADASPPATLTTFRATRLTT</sequence>
<dbReference type="InterPro" id="IPR029479">
    <property type="entry name" value="Nitroreductase"/>
</dbReference>
<dbReference type="Proteomes" id="UP001317259">
    <property type="component" value="Unassembled WGS sequence"/>
</dbReference>
<dbReference type="InterPro" id="IPR052544">
    <property type="entry name" value="Bacteriocin_Proc_Enz"/>
</dbReference>
<dbReference type="SUPFAM" id="SSF55469">
    <property type="entry name" value="FMN-dependent nitroreductase-like"/>
    <property type="match status" value="1"/>
</dbReference>
<feature type="compositionally biased region" description="Basic and acidic residues" evidence="1">
    <location>
        <begin position="10"/>
        <end position="21"/>
    </location>
</feature>
<dbReference type="PANTHER" id="PTHR43745">
    <property type="entry name" value="NITROREDUCTASE MJ1384-RELATED"/>
    <property type="match status" value="1"/>
</dbReference>
<organism evidence="3 4">
    <name type="scientific">Actinomadura luzonensis</name>
    <dbReference type="NCBI Taxonomy" id="2805427"/>
    <lineage>
        <taxon>Bacteria</taxon>
        <taxon>Bacillati</taxon>
        <taxon>Actinomycetota</taxon>
        <taxon>Actinomycetes</taxon>
        <taxon>Streptosporangiales</taxon>
        <taxon>Thermomonosporaceae</taxon>
        <taxon>Actinomadura</taxon>
    </lineage>
</organism>
<dbReference type="NCBIfam" id="TIGR03605">
    <property type="entry name" value="antibiot_sagB"/>
    <property type="match status" value="1"/>
</dbReference>
<evidence type="ECO:0000259" key="2">
    <source>
        <dbReference type="Pfam" id="PF00881"/>
    </source>
</evidence>
<dbReference type="InterPro" id="IPR020051">
    <property type="entry name" value="SagB-type_dehydrogenase"/>
</dbReference>
<name>A0ABT0FU21_9ACTN</name>
<protein>
    <submittedName>
        <fullName evidence="3">SagB/ThcOx family dehydrogenase</fullName>
    </submittedName>
</protein>
<proteinExistence type="predicted"/>
<comment type="caution">
    <text evidence="3">The sequence shown here is derived from an EMBL/GenBank/DDBJ whole genome shotgun (WGS) entry which is preliminary data.</text>
</comment>
<dbReference type="InterPro" id="IPR000415">
    <property type="entry name" value="Nitroreductase-like"/>
</dbReference>
<dbReference type="Gene3D" id="3.40.109.10">
    <property type="entry name" value="NADH Oxidase"/>
    <property type="match status" value="1"/>
</dbReference>
<gene>
    <name evidence="3" type="ORF">MF672_018455</name>
</gene>
<accession>A0ABT0FU21</accession>